<keyword evidence="2" id="KW-1185">Reference proteome</keyword>
<proteinExistence type="predicted"/>
<dbReference type="EMBL" id="RQVS01000021">
    <property type="protein sequence ID" value="RRJ85686.1"/>
    <property type="molecule type" value="Genomic_DNA"/>
</dbReference>
<sequence>MYTTFLEAPESPPIESLLAVDSDLVVIDGETYRHHRFGGGLVAVTATVGPHVYVAPGARIRGHAIVDGAVRLFHTAVIEDHAIVTGLVTLRGESSIGGSAFVKGGILLYGTARVAGTAFLIGTIRVNDGVVITDGDVRGRFTLA</sequence>
<protein>
    <recommendedName>
        <fullName evidence="3">Polymer-forming cytoskeletal protein</fullName>
    </recommendedName>
</protein>
<accession>A0A3P3VVN4</accession>
<dbReference type="InterPro" id="IPR011004">
    <property type="entry name" value="Trimer_LpxA-like_sf"/>
</dbReference>
<gene>
    <name evidence="1" type="ORF">EG850_12245</name>
</gene>
<evidence type="ECO:0000313" key="1">
    <source>
        <dbReference type="EMBL" id="RRJ85686.1"/>
    </source>
</evidence>
<dbReference type="AlphaFoldDB" id="A0A3P3VVN4"/>
<name>A0A3P3VVN4_9MICO</name>
<dbReference type="SUPFAM" id="SSF51161">
    <property type="entry name" value="Trimeric LpxA-like enzymes"/>
    <property type="match status" value="1"/>
</dbReference>
<comment type="caution">
    <text evidence="1">The sequence shown here is derived from an EMBL/GenBank/DDBJ whole genome shotgun (WGS) entry which is preliminary data.</text>
</comment>
<dbReference type="Gene3D" id="2.160.10.10">
    <property type="entry name" value="Hexapeptide repeat proteins"/>
    <property type="match status" value="1"/>
</dbReference>
<dbReference type="Proteomes" id="UP000274391">
    <property type="component" value="Unassembled WGS sequence"/>
</dbReference>
<reference evidence="1 2" key="1">
    <citation type="submission" date="2018-11" db="EMBL/GenBank/DDBJ databases">
        <title>YIM 102482-1 draft genome.</title>
        <authorList>
            <person name="Li G."/>
            <person name="Jiang Y."/>
        </authorList>
    </citation>
    <scope>NUCLEOTIDE SEQUENCE [LARGE SCALE GENOMIC DNA]</scope>
    <source>
        <strain evidence="1 2">YIM 102482-1</strain>
    </source>
</reference>
<organism evidence="1 2">
    <name type="scientific">Gulosibacter macacae</name>
    <dbReference type="NCBI Taxonomy" id="2488791"/>
    <lineage>
        <taxon>Bacteria</taxon>
        <taxon>Bacillati</taxon>
        <taxon>Actinomycetota</taxon>
        <taxon>Actinomycetes</taxon>
        <taxon>Micrococcales</taxon>
        <taxon>Microbacteriaceae</taxon>
        <taxon>Gulosibacter</taxon>
    </lineage>
</organism>
<evidence type="ECO:0000313" key="2">
    <source>
        <dbReference type="Proteomes" id="UP000274391"/>
    </source>
</evidence>
<evidence type="ECO:0008006" key="3">
    <source>
        <dbReference type="Google" id="ProtNLM"/>
    </source>
</evidence>